<organism evidence="1">
    <name type="scientific">Candidatus Kentrum sp. TUN</name>
    <dbReference type="NCBI Taxonomy" id="2126343"/>
    <lineage>
        <taxon>Bacteria</taxon>
        <taxon>Pseudomonadati</taxon>
        <taxon>Pseudomonadota</taxon>
        <taxon>Gammaproteobacteria</taxon>
        <taxon>Candidatus Kentrum</taxon>
    </lineage>
</organism>
<reference evidence="1" key="1">
    <citation type="submission" date="2019-02" db="EMBL/GenBank/DDBJ databases">
        <authorList>
            <person name="Gruber-Vodicka R. H."/>
            <person name="Seah K. B. B."/>
        </authorList>
    </citation>
    <scope>NUCLEOTIDE SEQUENCE</scope>
    <source>
        <strain evidence="2">BECK_BY2</strain>
        <strain evidence="1">BECK_BY3</strain>
    </source>
</reference>
<dbReference type="AlphaFoldDB" id="A0A450ZZC1"/>
<protein>
    <submittedName>
        <fullName evidence="1">Uncharacterized protein</fullName>
    </submittedName>
</protein>
<proteinExistence type="predicted"/>
<accession>A0A450ZZC1</accession>
<evidence type="ECO:0000313" key="1">
    <source>
        <dbReference type="EMBL" id="VFK59113.1"/>
    </source>
</evidence>
<sequence length="78" mass="8966">MVFVMENAHVTTWIPRYFQQALRRISVLLAGTQGRDLNDHFVYFPLGFTNRWRFPKTILVEFMPNHALSVGGEASLGV</sequence>
<dbReference type="EMBL" id="CAADFV010000159">
    <property type="protein sequence ID" value="VFK67804.1"/>
    <property type="molecule type" value="Genomic_DNA"/>
</dbReference>
<dbReference type="EMBL" id="CAADFY010000164">
    <property type="protein sequence ID" value="VFK59113.1"/>
    <property type="molecule type" value="Genomic_DNA"/>
</dbReference>
<gene>
    <name evidence="2" type="ORF">BECKTUN1418E_GA0071001_11595</name>
    <name evidence="1" type="ORF">BECKTUN1418F_GA0071002_11645</name>
</gene>
<name>A0A450ZZC1_9GAMM</name>
<evidence type="ECO:0000313" key="2">
    <source>
        <dbReference type="EMBL" id="VFK67804.1"/>
    </source>
</evidence>